<name>A0A3M6TCU9_POCDA</name>
<proteinExistence type="predicted"/>
<keyword evidence="4" id="KW-1185">Reference proteome</keyword>
<feature type="transmembrane region" description="Helical" evidence="1">
    <location>
        <begin position="164"/>
        <end position="185"/>
    </location>
</feature>
<keyword evidence="1" id="KW-0812">Transmembrane</keyword>
<keyword evidence="1" id="KW-1133">Transmembrane helix</keyword>
<protein>
    <recommendedName>
        <fullName evidence="5">Laminin EGF-like domain-containing protein</fullName>
    </recommendedName>
</protein>
<keyword evidence="1" id="KW-0472">Membrane</keyword>
<dbReference type="OMA" id="VEYKASH"/>
<dbReference type="OrthoDB" id="18487at2759"/>
<reference evidence="3 4" key="1">
    <citation type="journal article" date="2018" name="Sci. Rep.">
        <title>Comparative analysis of the Pocillopora damicornis genome highlights role of immune system in coral evolution.</title>
        <authorList>
            <person name="Cunning R."/>
            <person name="Bay R.A."/>
            <person name="Gillette P."/>
            <person name="Baker A.C."/>
            <person name="Traylor-Knowles N."/>
        </authorList>
    </citation>
    <scope>NUCLEOTIDE SEQUENCE [LARGE SCALE GENOMIC DNA]</scope>
    <source>
        <strain evidence="3">RSMAS</strain>
        <tissue evidence="3">Whole animal</tissue>
    </source>
</reference>
<evidence type="ECO:0000313" key="3">
    <source>
        <dbReference type="EMBL" id="RMX39222.1"/>
    </source>
</evidence>
<feature type="chain" id="PRO_5018023209" description="Laminin EGF-like domain-containing protein" evidence="2">
    <location>
        <begin position="23"/>
        <end position="258"/>
    </location>
</feature>
<evidence type="ECO:0008006" key="5">
    <source>
        <dbReference type="Google" id="ProtNLM"/>
    </source>
</evidence>
<dbReference type="AlphaFoldDB" id="A0A3M6TCU9"/>
<accession>A0A3M6TCU9</accession>
<evidence type="ECO:0000313" key="4">
    <source>
        <dbReference type="Proteomes" id="UP000275408"/>
    </source>
</evidence>
<dbReference type="EMBL" id="RCHS01003846">
    <property type="protein sequence ID" value="RMX39222.1"/>
    <property type="molecule type" value="Genomic_DNA"/>
</dbReference>
<dbReference type="Proteomes" id="UP000275408">
    <property type="component" value="Unassembled WGS sequence"/>
</dbReference>
<keyword evidence="2" id="KW-0732">Signal</keyword>
<sequence length="258" mass="28362">MEVDVRLLVLTILSMLIKAHEGAPKVDLADKILLHCTWCLRNISTAACRVLSNGTISCIRCTAHLQDGSLCDMCGNSGMNNDNKTGLQACDSCMCNGSFDSIQVTNCNHKAGQCVTCAPRGSEKECRKCLDTGHGSESSVDNCVTGNDKVEEKEKSGFSTKEKVIVAGCCTFGAVCLFMIIFLIYRHFKSRRFSVKKPFWTVELTNRNYDDLDFSLLDPITDIPLVYRADIGEFDNDALLGSEKPQLSMEVDEATDVS</sequence>
<dbReference type="STRING" id="46731.A0A3M6TCU9"/>
<organism evidence="3 4">
    <name type="scientific">Pocillopora damicornis</name>
    <name type="common">Cauliflower coral</name>
    <name type="synonym">Millepora damicornis</name>
    <dbReference type="NCBI Taxonomy" id="46731"/>
    <lineage>
        <taxon>Eukaryota</taxon>
        <taxon>Metazoa</taxon>
        <taxon>Cnidaria</taxon>
        <taxon>Anthozoa</taxon>
        <taxon>Hexacorallia</taxon>
        <taxon>Scleractinia</taxon>
        <taxon>Astrocoeniina</taxon>
        <taxon>Pocilloporidae</taxon>
        <taxon>Pocillopora</taxon>
    </lineage>
</organism>
<comment type="caution">
    <text evidence="3">The sequence shown here is derived from an EMBL/GenBank/DDBJ whole genome shotgun (WGS) entry which is preliminary data.</text>
</comment>
<evidence type="ECO:0000256" key="1">
    <source>
        <dbReference type="SAM" id="Phobius"/>
    </source>
</evidence>
<feature type="signal peptide" evidence="2">
    <location>
        <begin position="1"/>
        <end position="22"/>
    </location>
</feature>
<evidence type="ECO:0000256" key="2">
    <source>
        <dbReference type="SAM" id="SignalP"/>
    </source>
</evidence>
<gene>
    <name evidence="3" type="ORF">pdam_00016182</name>
</gene>